<dbReference type="AlphaFoldDB" id="A0A842HI93"/>
<evidence type="ECO:0000256" key="3">
    <source>
        <dbReference type="ARBA" id="ARBA00022729"/>
    </source>
</evidence>
<keyword evidence="2" id="KW-0964">Secreted</keyword>
<keyword evidence="3" id="KW-0732">Signal</keyword>
<evidence type="ECO:0000256" key="4">
    <source>
        <dbReference type="ARBA" id="ARBA00022837"/>
    </source>
</evidence>
<dbReference type="RefSeq" id="WP_185677052.1">
    <property type="nucleotide sequence ID" value="NZ_JACHVB010000062.1"/>
</dbReference>
<proteinExistence type="predicted"/>
<evidence type="ECO:0000313" key="5">
    <source>
        <dbReference type="EMBL" id="MBC2596132.1"/>
    </source>
</evidence>
<gene>
    <name evidence="5" type="ORF">H5P28_17830</name>
</gene>
<dbReference type="EMBL" id="JACHVB010000062">
    <property type="protein sequence ID" value="MBC2596132.1"/>
    <property type="molecule type" value="Genomic_DNA"/>
</dbReference>
<protein>
    <submittedName>
        <fullName evidence="5">Uncharacterized protein</fullName>
    </submittedName>
</protein>
<evidence type="ECO:0000256" key="1">
    <source>
        <dbReference type="ARBA" id="ARBA00004613"/>
    </source>
</evidence>
<sequence>MAGLHAQFGPEGYEGLTPPASIGSESGWSVVNGSATVSDAESASGNNSVVLGAGLPVSQAERAVQVAEWGSEDVAWWDFWFLPMANTEGDGAWSIDADGSKIAFRAVQVKISEGELVSVPVQDGRNGLSTTATVNTEGTSIRLEGNSWKAIPYSYTITGSTVLTFEIDVTAAGEIIGIYLDDDLQVDTTQLFQIAGSQSGGYIGQYNYSGSGFQSVTIPIGQHYTGSVDYLILLADDDVAGLADATFRNIQLHEGNLPDGEQGMLLVTDADESISLPVYFSTTANASDQWTRLTLRQDYATGVWDLYVDGDSVPVAANFYLTGTFTEPTRIQFFGETTGDVYWDDLRLTSGNPIFTDDDNDGMSDVWENAHSLNTSVDDRSDDPDMDTLSNIEEYMGSTSPQDYYNGMPPILTKVSGDGQVGYPGIWTELPLRVNAQDGQVSDLINAPIAWAYAGGISEEKHDEAPSVELQVRTDENGESAVYAKAVDAPGDYTVTAIAYTESSQTQQSFSLHVVPLRLVYDAEDGNPDNDLVNDSNPTMDGANHVYQRAGSTTLSGNQFVPIDPDKHYRLSGLFRSVGDENSVLYFGFSCYYKKEEGGYAHIHPEYVNRKGVPAEIESYDEIAGTLHLNIAPLGWGSTGTHFRWLGYYIGGDTSKFPDIVQRGISDHETYDNVTGNILTYAAGVTPPQEVLDALAASVPVVVQNHYSGYTHNYVASTGPVPREWTEFSAENITDMSWGAGPEDEFRFGTQYIRIVAMVNYQQTSGAVIQVDDLVWEEVTDYDNDGIPDWWERRIMAADTGDSIASLEDVGATSDFDADGLTDDLEYANGSDPLLADYVSGASHVYYVNNMRGSDTACNGLSATKDLPAAGDGPFRSLSQGLSAAPTTSTIVVYETRNDYEETTLSLSGKDLTLRPSGHVILK</sequence>
<evidence type="ECO:0000256" key="2">
    <source>
        <dbReference type="ARBA" id="ARBA00022525"/>
    </source>
</evidence>
<reference evidence="5 6" key="1">
    <citation type="submission" date="2020-07" db="EMBL/GenBank/DDBJ databases">
        <authorList>
            <person name="Feng X."/>
        </authorList>
    </citation>
    <scope>NUCLEOTIDE SEQUENCE [LARGE SCALE GENOMIC DNA]</scope>
    <source>
        <strain evidence="5 6">JCM31066</strain>
    </source>
</reference>
<keyword evidence="6" id="KW-1185">Reference proteome</keyword>
<dbReference type="Pfam" id="PF18884">
    <property type="entry name" value="TSP3_bac"/>
    <property type="match status" value="2"/>
</dbReference>
<dbReference type="Proteomes" id="UP000546464">
    <property type="component" value="Unassembled WGS sequence"/>
</dbReference>
<evidence type="ECO:0000313" key="6">
    <source>
        <dbReference type="Proteomes" id="UP000546464"/>
    </source>
</evidence>
<comment type="subcellular location">
    <subcellularLocation>
        <location evidence="1">Secreted</location>
    </subcellularLocation>
</comment>
<accession>A0A842HI93</accession>
<organism evidence="5 6">
    <name type="scientific">Ruficoccus amylovorans</name>
    <dbReference type="NCBI Taxonomy" id="1804625"/>
    <lineage>
        <taxon>Bacteria</taxon>
        <taxon>Pseudomonadati</taxon>
        <taxon>Verrucomicrobiota</taxon>
        <taxon>Opitutia</taxon>
        <taxon>Puniceicoccales</taxon>
        <taxon>Cerasicoccaceae</taxon>
        <taxon>Ruficoccus</taxon>
    </lineage>
</organism>
<name>A0A842HI93_9BACT</name>
<comment type="caution">
    <text evidence="5">The sequence shown here is derived from an EMBL/GenBank/DDBJ whole genome shotgun (WGS) entry which is preliminary data.</text>
</comment>
<keyword evidence="4" id="KW-0106">Calcium</keyword>
<dbReference type="InterPro" id="IPR059100">
    <property type="entry name" value="TSP3_bac"/>
</dbReference>